<protein>
    <submittedName>
        <fullName evidence="5">5-oxoprolinase subunit PxpB</fullName>
        <ecNumber evidence="5">3.5.2.9</ecNumber>
    </submittedName>
</protein>
<evidence type="ECO:0000313" key="5">
    <source>
        <dbReference type="EMBL" id="XIA19550.1"/>
    </source>
</evidence>
<dbReference type="InterPro" id="IPR003833">
    <property type="entry name" value="CT_C_D"/>
</dbReference>
<reference evidence="5" key="1">
    <citation type="submission" date="2024-10" db="EMBL/GenBank/DDBJ databases">
        <authorList>
            <person name="Lesea H.P."/>
            <person name="Kuehl J.V."/>
            <person name="Chandonia J.-M."/>
        </authorList>
    </citation>
    <scope>NUCLEOTIDE SEQUENCE</scope>
    <source>
        <strain evidence="5">FW102-FHT14D07</strain>
    </source>
</reference>
<keyword evidence="1" id="KW-0547">Nucleotide-binding</keyword>
<name>A0AB74USQ0_9GAMM</name>
<feature type="domain" description="Carboxyltransferase" evidence="4">
    <location>
        <begin position="6"/>
        <end position="210"/>
    </location>
</feature>
<evidence type="ECO:0000256" key="2">
    <source>
        <dbReference type="ARBA" id="ARBA00022801"/>
    </source>
</evidence>
<dbReference type="RefSeq" id="WP_395119075.1">
    <property type="nucleotide sequence ID" value="NZ_CP170721.1"/>
</dbReference>
<evidence type="ECO:0000256" key="3">
    <source>
        <dbReference type="ARBA" id="ARBA00022840"/>
    </source>
</evidence>
<dbReference type="SMART" id="SM00796">
    <property type="entry name" value="AHS1"/>
    <property type="match status" value="1"/>
</dbReference>
<dbReference type="SUPFAM" id="SSF160467">
    <property type="entry name" value="PH0987 N-terminal domain-like"/>
    <property type="match status" value="1"/>
</dbReference>
<keyword evidence="3" id="KW-0067">ATP-binding</keyword>
<dbReference type="PANTHER" id="PTHR34698:SF2">
    <property type="entry name" value="5-OXOPROLINASE SUBUNIT B"/>
    <property type="match status" value="1"/>
</dbReference>
<dbReference type="EMBL" id="CP170721">
    <property type="protein sequence ID" value="XIA19550.1"/>
    <property type="molecule type" value="Genomic_DNA"/>
</dbReference>
<organism evidence="5">
    <name type="scientific">Rhodanobacter sp. FW102-FHT14D07</name>
    <dbReference type="NCBI Taxonomy" id="3351462"/>
    <lineage>
        <taxon>Bacteria</taxon>
        <taxon>Pseudomonadati</taxon>
        <taxon>Pseudomonadota</taxon>
        <taxon>Gammaproteobacteria</taxon>
        <taxon>Lysobacterales</taxon>
        <taxon>Rhodanobacteraceae</taxon>
        <taxon>Rhodanobacter</taxon>
    </lineage>
</organism>
<dbReference type="InterPro" id="IPR010016">
    <property type="entry name" value="PxpB"/>
</dbReference>
<dbReference type="PANTHER" id="PTHR34698">
    <property type="entry name" value="5-OXOPROLINASE SUBUNIT B"/>
    <property type="match status" value="1"/>
</dbReference>
<evidence type="ECO:0000259" key="4">
    <source>
        <dbReference type="SMART" id="SM00796"/>
    </source>
</evidence>
<proteinExistence type="predicted"/>
<dbReference type="GO" id="GO:0005524">
    <property type="term" value="F:ATP binding"/>
    <property type="evidence" value="ECO:0007669"/>
    <property type="project" value="UniProtKB-KW"/>
</dbReference>
<dbReference type="Pfam" id="PF02682">
    <property type="entry name" value="CT_C_D"/>
    <property type="match status" value="1"/>
</dbReference>
<keyword evidence="2 5" id="KW-0378">Hydrolase</keyword>
<evidence type="ECO:0000256" key="1">
    <source>
        <dbReference type="ARBA" id="ARBA00022741"/>
    </source>
</evidence>
<dbReference type="Gene3D" id="3.30.1360.40">
    <property type="match status" value="1"/>
</dbReference>
<sequence length="235" mass="25235">MPADAIQFEPLAEDALLLRFGDRIEPVLNDRVHAAVAALRDLPSLECVPAYASVLLRFAPAAWQGDEAASAHQRVERAARIALETRHAPAGAGRIHEIPVCYGGPHGPDLDELAQHLGLSGTVVVARHVGVDYRVAMLGFAPGFPYLLGLDPTLAMPRRRDPRTRVPAGSVAIGGAQTGIYPAELPGGWHLIGRTPLRLFDADASEPSLLAAGDRVRFRAIDAEEFADLDAARRR</sequence>
<dbReference type="GO" id="GO:0017168">
    <property type="term" value="F:5-oxoprolinase (ATP-hydrolyzing) activity"/>
    <property type="evidence" value="ECO:0007669"/>
    <property type="project" value="UniProtKB-EC"/>
</dbReference>
<gene>
    <name evidence="5" type="primary">pxpB</name>
    <name evidence="5" type="ORF">ACFYG5_05230</name>
</gene>
<dbReference type="Gene3D" id="2.40.100.10">
    <property type="entry name" value="Cyclophilin-like"/>
    <property type="match status" value="1"/>
</dbReference>
<dbReference type="SUPFAM" id="SSF50891">
    <property type="entry name" value="Cyclophilin-like"/>
    <property type="match status" value="1"/>
</dbReference>
<dbReference type="NCBIfam" id="TIGR00370">
    <property type="entry name" value="5-oxoprolinase subunit PxpB"/>
    <property type="match status" value="1"/>
</dbReference>
<dbReference type="InterPro" id="IPR029000">
    <property type="entry name" value="Cyclophilin-like_dom_sf"/>
</dbReference>
<dbReference type="AlphaFoldDB" id="A0AB74USQ0"/>
<dbReference type="EC" id="3.5.2.9" evidence="5"/>
<accession>A0AB74USQ0</accession>